<evidence type="ECO:0000256" key="1">
    <source>
        <dbReference type="ARBA" id="ARBA00022723"/>
    </source>
</evidence>
<feature type="region of interest" description="Disordered" evidence="4">
    <location>
        <begin position="278"/>
        <end position="318"/>
    </location>
</feature>
<comment type="similarity">
    <text evidence="3">Belongs to the cyclic nucleotide phosphodiesterase family.</text>
</comment>
<name>A0A1W0X4K8_HYPEX</name>
<dbReference type="FunFam" id="1.10.1300.10:FF:000026">
    <property type="entry name" value="Phosphodiesterase"/>
    <property type="match status" value="1"/>
</dbReference>
<evidence type="ECO:0000256" key="3">
    <source>
        <dbReference type="RuleBase" id="RU363067"/>
    </source>
</evidence>
<feature type="compositionally biased region" description="Basic and acidic residues" evidence="4">
    <location>
        <begin position="762"/>
        <end position="778"/>
    </location>
</feature>
<evidence type="ECO:0000313" key="6">
    <source>
        <dbReference type="EMBL" id="OQV22497.1"/>
    </source>
</evidence>
<comment type="cofactor">
    <cofactor evidence="3">
        <name>a divalent metal cation</name>
        <dbReference type="ChEBI" id="CHEBI:60240"/>
    </cofactor>
    <text evidence="3">Binds 2 divalent metal cations per subunit. Site 1 may preferentially bind zinc ions, while site 2 has a preference for magnesium and/or manganese ions.</text>
</comment>
<feature type="region of interest" description="Disordered" evidence="4">
    <location>
        <begin position="75"/>
        <end position="114"/>
    </location>
</feature>
<evidence type="ECO:0000259" key="5">
    <source>
        <dbReference type="PROSITE" id="PS51845"/>
    </source>
</evidence>
<feature type="compositionally biased region" description="Polar residues" evidence="4">
    <location>
        <begin position="195"/>
        <end position="206"/>
    </location>
</feature>
<gene>
    <name evidence="6" type="ORF">BV898_03671</name>
</gene>
<feature type="domain" description="PDEase" evidence="5">
    <location>
        <begin position="320"/>
        <end position="760"/>
    </location>
</feature>
<comment type="caution">
    <text evidence="6">The sequence shown here is derived from an EMBL/GenBank/DDBJ whole genome shotgun (WGS) entry which is preliminary data.</text>
</comment>
<feature type="region of interest" description="Disordered" evidence="4">
    <location>
        <begin position="702"/>
        <end position="723"/>
    </location>
</feature>
<dbReference type="GO" id="GO:0004114">
    <property type="term" value="F:3',5'-cyclic-nucleotide phosphodiesterase activity"/>
    <property type="evidence" value="ECO:0007669"/>
    <property type="project" value="InterPro"/>
</dbReference>
<dbReference type="CDD" id="cd00077">
    <property type="entry name" value="HDc"/>
    <property type="match status" value="1"/>
</dbReference>
<feature type="compositionally biased region" description="Polar residues" evidence="4">
    <location>
        <begin position="278"/>
        <end position="288"/>
    </location>
</feature>
<feature type="region of interest" description="Disordered" evidence="4">
    <location>
        <begin position="133"/>
        <end position="226"/>
    </location>
</feature>
<dbReference type="InterPro" id="IPR036971">
    <property type="entry name" value="PDEase_catalytic_dom_sf"/>
</dbReference>
<sequence length="784" mass="87918">MVGGESNVAAGLKDLMTVPRDQRHSSGSMPSYEAAVIAEAHGIITDMLANGTLLPPHIISGLRAVAGLLEQPGVTTPNSVTSSTRFRNGPFVSLSEIGSDTEESPYTGERPNVLPKRFRRSLPLSVLRRMSTSTWTTTTSATGLPTLESEPVRKRSTSFRHTPVTSPGGSRSNSPSPACSPGYRSDIAPPILPSATKQQRSYSTVIPSRGSPINARKTHQQRQTIGSINIPDIMFSKSVKFNLDSQPDLENLDAAADEDVRMAHHLAPAIRRINLTSDYESSESPSNTDQQRQEQQPDDEEELSGLSSQDNNDSGSSSLARRYQVGDIVYDLDQLEDNQLLNQLCDWDFPIFDLYNNMGDRILSQVAYKIFSDVGLFETFKIPTQEFLNYFHTLEMGYRDKPYHNRIHAADVLHGVYYLSSQPIPGFVQVQWQDMLQSPKVPATNPTNPPPTSVGQTLPNLKMHYENASGEDDLYGIMGCNLPPLELMALYTAAAMHDYDHPGRTNAFLVATNASQAILYNDRSVLENHHAAEAWRLLLSRPEFNWLRNLEKAEFKRFRYLVIEAILATDLKRHFEIIAEFNSKANDDEAPGLDWTNETDRLMACQMCIKLSDINGPCKRKDLHLQWTYRITDEFFEQGDEELSLGLPISPYMDRKNSQLARLQESFINHLVAPLCNAYGESGMLPGRWRILEELDDFSPNEAPGSRVGSLGSHSLENSFPEEGESVFPVERVPIPRIESLLTDHLKSNHEMWVAKVKEEERLKEERAEWDSKTRTEAEVPSEP</sequence>
<keyword evidence="1 3" id="KW-0479">Metal-binding</keyword>
<protein>
    <recommendedName>
        <fullName evidence="3">Phosphodiesterase</fullName>
        <ecNumber evidence="3">3.1.4.-</ecNumber>
    </recommendedName>
</protein>
<dbReference type="Gene3D" id="1.10.1300.10">
    <property type="entry name" value="3'5'-cyclic nucleotide phosphodiesterase, catalytic domain"/>
    <property type="match status" value="1"/>
</dbReference>
<dbReference type="GO" id="GO:0007165">
    <property type="term" value="P:signal transduction"/>
    <property type="evidence" value="ECO:0007669"/>
    <property type="project" value="InterPro"/>
</dbReference>
<evidence type="ECO:0000256" key="4">
    <source>
        <dbReference type="SAM" id="MobiDB-lite"/>
    </source>
</evidence>
<reference evidence="7" key="1">
    <citation type="submission" date="2017-01" db="EMBL/GenBank/DDBJ databases">
        <title>Comparative genomics of anhydrobiosis in the tardigrade Hypsibius dujardini.</title>
        <authorList>
            <person name="Yoshida Y."/>
            <person name="Koutsovoulos G."/>
            <person name="Laetsch D."/>
            <person name="Stevens L."/>
            <person name="Kumar S."/>
            <person name="Horikawa D."/>
            <person name="Ishino K."/>
            <person name="Komine S."/>
            <person name="Tomita M."/>
            <person name="Blaxter M."/>
            <person name="Arakawa K."/>
        </authorList>
    </citation>
    <scope>NUCLEOTIDE SEQUENCE [LARGE SCALE GENOMIC DNA]</scope>
    <source>
        <strain evidence="7">Z151</strain>
    </source>
</reference>
<dbReference type="Pfam" id="PF00233">
    <property type="entry name" value="PDEase_I"/>
    <property type="match status" value="1"/>
</dbReference>
<evidence type="ECO:0000313" key="7">
    <source>
        <dbReference type="Proteomes" id="UP000192578"/>
    </source>
</evidence>
<proteinExistence type="inferred from homology"/>
<feature type="region of interest" description="Disordered" evidence="4">
    <location>
        <begin position="762"/>
        <end position="784"/>
    </location>
</feature>
<dbReference type="AlphaFoldDB" id="A0A1W0X4K8"/>
<dbReference type="PROSITE" id="PS51845">
    <property type="entry name" value="PDEASE_I_2"/>
    <property type="match status" value="1"/>
</dbReference>
<feature type="compositionally biased region" description="Low complexity" evidence="4">
    <location>
        <begin position="166"/>
        <end position="177"/>
    </location>
</feature>
<evidence type="ECO:0000256" key="2">
    <source>
        <dbReference type="ARBA" id="ARBA00022801"/>
    </source>
</evidence>
<dbReference type="Proteomes" id="UP000192578">
    <property type="component" value="Unassembled WGS sequence"/>
</dbReference>
<keyword evidence="2 3" id="KW-0378">Hydrolase</keyword>
<dbReference type="InterPro" id="IPR002073">
    <property type="entry name" value="PDEase_catalytic_dom"/>
</dbReference>
<feature type="compositionally biased region" description="Low complexity" evidence="4">
    <location>
        <begin position="304"/>
        <end position="318"/>
    </location>
</feature>
<dbReference type="OrthoDB" id="189220at2759"/>
<dbReference type="PANTHER" id="PTHR11347">
    <property type="entry name" value="CYCLIC NUCLEOTIDE PHOSPHODIESTERASE"/>
    <property type="match status" value="1"/>
</dbReference>
<accession>A0A1W0X4K8</accession>
<feature type="compositionally biased region" description="Low complexity" evidence="4">
    <location>
        <begin position="133"/>
        <end position="142"/>
    </location>
</feature>
<dbReference type="EMBL" id="MTYJ01000017">
    <property type="protein sequence ID" value="OQV22497.1"/>
    <property type="molecule type" value="Genomic_DNA"/>
</dbReference>
<dbReference type="InterPro" id="IPR023174">
    <property type="entry name" value="PDEase_CS"/>
</dbReference>
<feature type="compositionally biased region" description="Polar residues" evidence="4">
    <location>
        <begin position="75"/>
        <end position="86"/>
    </location>
</feature>
<dbReference type="SUPFAM" id="SSF109604">
    <property type="entry name" value="HD-domain/PDEase-like"/>
    <property type="match status" value="1"/>
</dbReference>
<keyword evidence="7" id="KW-1185">Reference proteome</keyword>
<dbReference type="PROSITE" id="PS00126">
    <property type="entry name" value="PDEASE_I_1"/>
    <property type="match status" value="1"/>
</dbReference>
<dbReference type="InterPro" id="IPR003607">
    <property type="entry name" value="HD/PDEase_dom"/>
</dbReference>
<dbReference type="GO" id="GO:0046872">
    <property type="term" value="F:metal ion binding"/>
    <property type="evidence" value="ECO:0007669"/>
    <property type="project" value="UniProtKB-KW"/>
</dbReference>
<dbReference type="EC" id="3.1.4.-" evidence="3"/>
<organism evidence="6 7">
    <name type="scientific">Hypsibius exemplaris</name>
    <name type="common">Freshwater tardigrade</name>
    <dbReference type="NCBI Taxonomy" id="2072580"/>
    <lineage>
        <taxon>Eukaryota</taxon>
        <taxon>Metazoa</taxon>
        <taxon>Ecdysozoa</taxon>
        <taxon>Tardigrada</taxon>
        <taxon>Eutardigrada</taxon>
        <taxon>Parachela</taxon>
        <taxon>Hypsibioidea</taxon>
        <taxon>Hypsibiidae</taxon>
        <taxon>Hypsibius</taxon>
    </lineage>
</organism>